<dbReference type="RefSeq" id="WP_260902602.1">
    <property type="nucleotide sequence ID" value="NZ_JAOCZP010000003.1"/>
</dbReference>
<evidence type="ECO:0000313" key="1">
    <source>
        <dbReference type="EMBL" id="MCT7375552.1"/>
    </source>
</evidence>
<keyword evidence="2" id="KW-1185">Reference proteome</keyword>
<gene>
    <name evidence="1" type="ORF">N5A92_10970</name>
</gene>
<proteinExistence type="predicted"/>
<accession>A0ABT2LNY6</accession>
<organism evidence="1 2">
    <name type="scientific">Chelativorans salis</name>
    <dbReference type="NCBI Taxonomy" id="2978478"/>
    <lineage>
        <taxon>Bacteria</taxon>
        <taxon>Pseudomonadati</taxon>
        <taxon>Pseudomonadota</taxon>
        <taxon>Alphaproteobacteria</taxon>
        <taxon>Hyphomicrobiales</taxon>
        <taxon>Phyllobacteriaceae</taxon>
        <taxon>Chelativorans</taxon>
    </lineage>
</organism>
<reference evidence="1 2" key="1">
    <citation type="submission" date="2022-09" db="EMBL/GenBank/DDBJ databases">
        <title>Chelativorans salina sp. nov., a novel slightly halophilic bacterium isolated from a saline lake sediment enrichment.</title>
        <authorList>
            <person name="Gao L."/>
            <person name="Fang B.-Z."/>
            <person name="Li W.-J."/>
        </authorList>
    </citation>
    <scope>NUCLEOTIDE SEQUENCE [LARGE SCALE GENOMIC DNA]</scope>
    <source>
        <strain evidence="1 2">EGI FJ00035</strain>
    </source>
</reference>
<name>A0ABT2LNY6_9HYPH</name>
<comment type="caution">
    <text evidence="1">The sequence shown here is derived from an EMBL/GenBank/DDBJ whole genome shotgun (WGS) entry which is preliminary data.</text>
</comment>
<protein>
    <submittedName>
        <fullName evidence="1">Uncharacterized protein</fullName>
    </submittedName>
</protein>
<evidence type="ECO:0000313" key="2">
    <source>
        <dbReference type="Proteomes" id="UP001320831"/>
    </source>
</evidence>
<sequence>MTIRTTDTEITFRRPFMLSALEARQPAGTYRLVVDEEEIFGLSFLAYRRTATMLHIPAVSVQTGRHQVVEVDPEELGAALDADARASRSNED</sequence>
<dbReference type="Proteomes" id="UP001320831">
    <property type="component" value="Unassembled WGS sequence"/>
</dbReference>
<dbReference type="EMBL" id="JAOCZP010000003">
    <property type="protein sequence ID" value="MCT7375552.1"/>
    <property type="molecule type" value="Genomic_DNA"/>
</dbReference>